<accession>A0A5M9LJG3</accession>
<dbReference type="Pfam" id="PF11807">
    <property type="entry name" value="UstYa"/>
    <property type="match status" value="1"/>
</dbReference>
<dbReference type="PANTHER" id="PTHR33365">
    <property type="entry name" value="YALI0B05434P"/>
    <property type="match status" value="1"/>
</dbReference>
<dbReference type="GeneID" id="6350120"/>
<comment type="similarity">
    <text evidence="2">Belongs to the ustYa family.</text>
</comment>
<protein>
    <submittedName>
        <fullName evidence="3">DUF3328 domain containing protein</fullName>
    </submittedName>
</protein>
<comment type="caution">
    <text evidence="3">The sequence shown here is derived from an EMBL/GenBank/DDBJ whole genome shotgun (WGS) entry which is preliminary data.</text>
</comment>
<dbReference type="InterPro" id="IPR021765">
    <property type="entry name" value="UstYa-like"/>
</dbReference>
<evidence type="ECO:0000256" key="1">
    <source>
        <dbReference type="ARBA" id="ARBA00004685"/>
    </source>
</evidence>
<dbReference type="PANTHER" id="PTHR33365:SF4">
    <property type="entry name" value="CYCLOCHLOROTINE BIOSYNTHESIS PROTEIN O"/>
    <property type="match status" value="1"/>
</dbReference>
<sequence length="232" mass="27283">MRYVALWIVIPVITSSAIVLWRDPLRCSGIELKKHEFGPVRDFIEKTTETFTGTPVFGDDGTAHVERLPGVKKYIGSDKDVEANWDELVRDRIFYVSEEEAKAYFPHNYQEIYYEKGMGWQFSLDVFHTLHCVNQIRLTLRNKNEDPQSFHNYHIEHCLEIIRQAIQCHADLTPIPGHEIRGSSQRNVSFNHFFDSDQTHTCRNIWTLRKFLDERKKMDDARRKNLVDGERG</sequence>
<evidence type="ECO:0000313" key="4">
    <source>
        <dbReference type="Proteomes" id="UP000245464"/>
    </source>
</evidence>
<evidence type="ECO:0000313" key="3">
    <source>
        <dbReference type="EMBL" id="KAF7574099.1"/>
    </source>
</evidence>
<dbReference type="AlphaFoldDB" id="A0A5M9LJG3"/>
<dbReference type="KEGG" id="ptrr:6350120"/>
<comment type="pathway">
    <text evidence="1">Mycotoxin biosynthesis.</text>
</comment>
<proteinExistence type="inferred from homology"/>
<dbReference type="RefSeq" id="XP_001942133.2">
    <property type="nucleotide sequence ID" value="XM_001942098.2"/>
</dbReference>
<evidence type="ECO:0000256" key="2">
    <source>
        <dbReference type="ARBA" id="ARBA00035112"/>
    </source>
</evidence>
<dbReference type="Proteomes" id="UP000245464">
    <property type="component" value="Chromosome 2"/>
</dbReference>
<organism evidence="3 4">
    <name type="scientific">Pyrenophora tritici-repentis</name>
    <dbReference type="NCBI Taxonomy" id="45151"/>
    <lineage>
        <taxon>Eukaryota</taxon>
        <taxon>Fungi</taxon>
        <taxon>Dikarya</taxon>
        <taxon>Ascomycota</taxon>
        <taxon>Pezizomycotina</taxon>
        <taxon>Dothideomycetes</taxon>
        <taxon>Pleosporomycetidae</taxon>
        <taxon>Pleosporales</taxon>
        <taxon>Pleosporineae</taxon>
        <taxon>Pleosporaceae</taxon>
        <taxon>Pyrenophora</taxon>
    </lineage>
</organism>
<dbReference type="EMBL" id="NQIK02000002">
    <property type="protein sequence ID" value="KAF7574099.1"/>
    <property type="molecule type" value="Genomic_DNA"/>
</dbReference>
<reference evidence="3" key="1">
    <citation type="journal article" date="2018" name="BMC Genomics">
        <title>Comparative genomics of the wheat fungal pathogen Pyrenophora tritici-repentis reveals chromosomal variations and genome plasticity.</title>
        <authorList>
            <person name="Moolhuijzen P."/>
            <person name="See P.T."/>
            <person name="Hane J.K."/>
            <person name="Shi G."/>
            <person name="Liu Z."/>
            <person name="Oliver R.P."/>
            <person name="Moffat C.S."/>
        </authorList>
    </citation>
    <scope>NUCLEOTIDE SEQUENCE [LARGE SCALE GENOMIC DNA]</scope>
    <source>
        <strain evidence="3">M4</strain>
    </source>
</reference>
<name>A0A5M9LJG3_9PLEO</name>
<gene>
    <name evidence="3" type="ORF">PtrM4_057220</name>
</gene>
<dbReference type="GO" id="GO:0043386">
    <property type="term" value="P:mycotoxin biosynthetic process"/>
    <property type="evidence" value="ECO:0007669"/>
    <property type="project" value="InterPro"/>
</dbReference>